<protein>
    <submittedName>
        <fullName evidence="3">Uncharacterized protein</fullName>
    </submittedName>
</protein>
<keyword evidence="2" id="KW-0812">Transmembrane</keyword>
<dbReference type="AlphaFoldDB" id="A0A0L0SJL9"/>
<reference evidence="3 4" key="1">
    <citation type="submission" date="2009-11" db="EMBL/GenBank/DDBJ databases">
        <title>Annotation of Allomyces macrogynus ATCC 38327.</title>
        <authorList>
            <consortium name="The Broad Institute Genome Sequencing Platform"/>
            <person name="Russ C."/>
            <person name="Cuomo C."/>
            <person name="Burger G."/>
            <person name="Gray M.W."/>
            <person name="Holland P.W.H."/>
            <person name="King N."/>
            <person name="Lang F.B.F."/>
            <person name="Roger A.J."/>
            <person name="Ruiz-Trillo I."/>
            <person name="Young S.K."/>
            <person name="Zeng Q."/>
            <person name="Gargeya S."/>
            <person name="Fitzgerald M."/>
            <person name="Haas B."/>
            <person name="Abouelleil A."/>
            <person name="Alvarado L."/>
            <person name="Arachchi H.M."/>
            <person name="Berlin A."/>
            <person name="Chapman S.B."/>
            <person name="Gearin G."/>
            <person name="Goldberg J."/>
            <person name="Griggs A."/>
            <person name="Gujja S."/>
            <person name="Hansen M."/>
            <person name="Heiman D."/>
            <person name="Howarth C."/>
            <person name="Larimer J."/>
            <person name="Lui A."/>
            <person name="MacDonald P.J.P."/>
            <person name="McCowen C."/>
            <person name="Montmayeur A."/>
            <person name="Murphy C."/>
            <person name="Neiman D."/>
            <person name="Pearson M."/>
            <person name="Priest M."/>
            <person name="Roberts A."/>
            <person name="Saif S."/>
            <person name="Shea T."/>
            <person name="Sisk P."/>
            <person name="Stolte C."/>
            <person name="Sykes S."/>
            <person name="Wortman J."/>
            <person name="Nusbaum C."/>
            <person name="Birren B."/>
        </authorList>
    </citation>
    <scope>NUCLEOTIDE SEQUENCE [LARGE SCALE GENOMIC DNA]</scope>
    <source>
        <strain evidence="3 4">ATCC 38327</strain>
    </source>
</reference>
<dbReference type="OrthoDB" id="10591424at2759"/>
<evidence type="ECO:0000313" key="4">
    <source>
        <dbReference type="Proteomes" id="UP000054350"/>
    </source>
</evidence>
<feature type="compositionally biased region" description="Low complexity" evidence="1">
    <location>
        <begin position="341"/>
        <end position="360"/>
    </location>
</feature>
<feature type="transmembrane region" description="Helical" evidence="2">
    <location>
        <begin position="96"/>
        <end position="116"/>
    </location>
</feature>
<accession>A0A0L0SJL9</accession>
<feature type="region of interest" description="Disordered" evidence="1">
    <location>
        <begin position="213"/>
        <end position="253"/>
    </location>
</feature>
<feature type="compositionally biased region" description="Low complexity" evidence="1">
    <location>
        <begin position="244"/>
        <end position="253"/>
    </location>
</feature>
<feature type="region of interest" description="Disordered" evidence="1">
    <location>
        <begin position="391"/>
        <end position="461"/>
    </location>
</feature>
<evidence type="ECO:0000256" key="1">
    <source>
        <dbReference type="SAM" id="MobiDB-lite"/>
    </source>
</evidence>
<feature type="transmembrane region" description="Helical" evidence="2">
    <location>
        <begin position="61"/>
        <end position="84"/>
    </location>
</feature>
<feature type="compositionally biased region" description="Low complexity" evidence="1">
    <location>
        <begin position="430"/>
        <end position="461"/>
    </location>
</feature>
<keyword evidence="2" id="KW-0472">Membrane</keyword>
<sequence length="622" mass="63458">MLLVPFDHHMSIPRVPGCSSSSIKSTNLRGGSLPHPAPAGVAHTPTGPRPPPPPPRSALRAVLLFLAASIPHVATLTALSILAASTFTTPLDAPTAAAVQYVVAAGAIVAVAHAGTRVQDLWWTPRIDLPESAAPAAEQVRALERESARRVVAAAFGIPMQVLVLVVTVRALAAFPSNVVLGAGVFVHAVALGVAVGRALEVPRLEDEIHAARHAASSVPVSQEPSCRSLARHEDWDATESRRSSNASSGSGASRRASAMSFLEKVAAASASDQAAGRESSSLASRWVYGSTAVGTLTAATGADTVDRPTRAAAVLKAIKLADSSGGTSAAKTGAVAKAAASLPRGTTPTAAVPVNTAGPLSPGTARKYVPKRRYSMSSVHAGGVHEGVSAQSLRSQAGVAHASTSSTTSPRRRGSMPSSPRSADPIRVSQSTTSTTSTGRSRRASATDVPTTRRTSSATASSNLHAFMAAHHIVELMSDERLAADAERSTSPPVRAPVRASDATPPPARPRDAMPPPPASNTGNSVETDSLDSLAAPSPTPAPGNPPRNSGDRRRTRSATATAASSTFRPKHVVNSCPTIVVVPPPVPVPGTVGAGHGGEESGERKESAGMLSAELGRMGT</sequence>
<dbReference type="VEuPathDB" id="FungiDB:AMAG_07878"/>
<feature type="region of interest" description="Disordered" evidence="1">
    <location>
        <begin position="341"/>
        <end position="370"/>
    </location>
</feature>
<feature type="region of interest" description="Disordered" evidence="1">
    <location>
        <begin position="485"/>
        <end position="571"/>
    </location>
</feature>
<feature type="compositionally biased region" description="Pro residues" evidence="1">
    <location>
        <begin position="505"/>
        <end position="520"/>
    </location>
</feature>
<keyword evidence="2" id="KW-1133">Transmembrane helix</keyword>
<feature type="compositionally biased region" description="Low complexity" evidence="1">
    <location>
        <begin position="559"/>
        <end position="568"/>
    </location>
</feature>
<feature type="region of interest" description="Disordered" evidence="1">
    <location>
        <begin position="16"/>
        <end position="54"/>
    </location>
</feature>
<feature type="compositionally biased region" description="Polar residues" evidence="1">
    <location>
        <begin position="18"/>
        <end position="29"/>
    </location>
</feature>
<feature type="transmembrane region" description="Helical" evidence="2">
    <location>
        <begin position="151"/>
        <end position="173"/>
    </location>
</feature>
<dbReference type="Proteomes" id="UP000054350">
    <property type="component" value="Unassembled WGS sequence"/>
</dbReference>
<organism evidence="3 4">
    <name type="scientific">Allomyces macrogynus (strain ATCC 38327)</name>
    <name type="common">Allomyces javanicus var. macrogynus</name>
    <dbReference type="NCBI Taxonomy" id="578462"/>
    <lineage>
        <taxon>Eukaryota</taxon>
        <taxon>Fungi</taxon>
        <taxon>Fungi incertae sedis</taxon>
        <taxon>Blastocladiomycota</taxon>
        <taxon>Blastocladiomycetes</taxon>
        <taxon>Blastocladiales</taxon>
        <taxon>Blastocladiaceae</taxon>
        <taxon>Allomyces</taxon>
    </lineage>
</organism>
<feature type="compositionally biased region" description="Basic and acidic residues" evidence="1">
    <location>
        <begin position="231"/>
        <end position="243"/>
    </location>
</feature>
<name>A0A0L0SJL9_ALLM3</name>
<reference evidence="4" key="2">
    <citation type="submission" date="2009-11" db="EMBL/GenBank/DDBJ databases">
        <title>The Genome Sequence of Allomyces macrogynus strain ATCC 38327.</title>
        <authorList>
            <consortium name="The Broad Institute Genome Sequencing Platform"/>
            <person name="Russ C."/>
            <person name="Cuomo C."/>
            <person name="Shea T."/>
            <person name="Young S.K."/>
            <person name="Zeng Q."/>
            <person name="Koehrsen M."/>
            <person name="Haas B."/>
            <person name="Borodovsky M."/>
            <person name="Guigo R."/>
            <person name="Alvarado L."/>
            <person name="Berlin A."/>
            <person name="Borenstein D."/>
            <person name="Chen Z."/>
            <person name="Engels R."/>
            <person name="Freedman E."/>
            <person name="Gellesch M."/>
            <person name="Goldberg J."/>
            <person name="Griggs A."/>
            <person name="Gujja S."/>
            <person name="Heiman D."/>
            <person name="Hepburn T."/>
            <person name="Howarth C."/>
            <person name="Jen D."/>
            <person name="Larson L."/>
            <person name="Lewis B."/>
            <person name="Mehta T."/>
            <person name="Park D."/>
            <person name="Pearson M."/>
            <person name="Roberts A."/>
            <person name="Saif S."/>
            <person name="Shenoy N."/>
            <person name="Sisk P."/>
            <person name="Stolte C."/>
            <person name="Sykes S."/>
            <person name="Walk T."/>
            <person name="White J."/>
            <person name="Yandava C."/>
            <person name="Burger G."/>
            <person name="Gray M.W."/>
            <person name="Holland P.W.H."/>
            <person name="King N."/>
            <person name="Lang F.B.F."/>
            <person name="Roger A.J."/>
            <person name="Ruiz-Trillo I."/>
            <person name="Lander E."/>
            <person name="Nusbaum C."/>
        </authorList>
    </citation>
    <scope>NUCLEOTIDE SEQUENCE [LARGE SCALE GENOMIC DNA]</scope>
    <source>
        <strain evidence="4">ATCC 38327</strain>
    </source>
</reference>
<proteinExistence type="predicted"/>
<keyword evidence="4" id="KW-1185">Reference proteome</keyword>
<feature type="region of interest" description="Disordered" evidence="1">
    <location>
        <begin position="583"/>
        <end position="622"/>
    </location>
</feature>
<feature type="compositionally biased region" description="Low complexity" evidence="1">
    <location>
        <begin position="404"/>
        <end position="423"/>
    </location>
</feature>
<gene>
    <name evidence="3" type="ORF">AMAG_07878</name>
</gene>
<feature type="compositionally biased region" description="Basic and acidic residues" evidence="1">
    <location>
        <begin position="599"/>
        <end position="609"/>
    </location>
</feature>
<dbReference type="EMBL" id="GG745340">
    <property type="protein sequence ID" value="KNE62686.1"/>
    <property type="molecule type" value="Genomic_DNA"/>
</dbReference>
<evidence type="ECO:0000313" key="3">
    <source>
        <dbReference type="EMBL" id="KNE62686.1"/>
    </source>
</evidence>
<evidence type="ECO:0000256" key="2">
    <source>
        <dbReference type="SAM" id="Phobius"/>
    </source>
</evidence>